<dbReference type="GO" id="GO:0004038">
    <property type="term" value="F:allantoinase activity"/>
    <property type="evidence" value="ECO:0007669"/>
    <property type="project" value="TreeGrafter"/>
</dbReference>
<proteinExistence type="predicted"/>
<dbReference type="OrthoDB" id="10258955at2759"/>
<dbReference type="AlphaFoldDB" id="M7UF41"/>
<dbReference type="PANTHER" id="PTHR43668">
    <property type="entry name" value="ALLANTOINASE"/>
    <property type="match status" value="1"/>
</dbReference>
<evidence type="ECO:0000259" key="2">
    <source>
        <dbReference type="Pfam" id="PF01979"/>
    </source>
</evidence>
<dbReference type="InterPro" id="IPR032466">
    <property type="entry name" value="Metal_Hydrolase"/>
</dbReference>
<dbReference type="InterPro" id="IPR011059">
    <property type="entry name" value="Metal-dep_hydrolase_composite"/>
</dbReference>
<dbReference type="SUPFAM" id="SSF51338">
    <property type="entry name" value="Composite domain of metallo-dependent hydrolases"/>
    <property type="match status" value="1"/>
</dbReference>
<accession>M7UF41</accession>
<evidence type="ECO:0000313" key="4">
    <source>
        <dbReference type="Proteomes" id="UP000012045"/>
    </source>
</evidence>
<evidence type="ECO:0000256" key="1">
    <source>
        <dbReference type="SAM" id="Phobius"/>
    </source>
</evidence>
<reference evidence="4" key="1">
    <citation type="journal article" date="2013" name="Genome Announc.">
        <title>Draft genome sequence of Botrytis cinerea BcDW1, inoculum for noble rot of grape berries.</title>
        <authorList>
            <person name="Blanco-Ulate B."/>
            <person name="Allen G."/>
            <person name="Powell A.L."/>
            <person name="Cantu D."/>
        </authorList>
    </citation>
    <scope>NUCLEOTIDE SEQUENCE [LARGE SCALE GENOMIC DNA]</scope>
    <source>
        <strain evidence="4">BcDW1</strain>
    </source>
</reference>
<organism evidence="3 4">
    <name type="scientific">Botryotinia fuckeliana (strain BcDW1)</name>
    <name type="common">Noble rot fungus</name>
    <name type="synonym">Botrytis cinerea</name>
    <dbReference type="NCBI Taxonomy" id="1290391"/>
    <lineage>
        <taxon>Eukaryota</taxon>
        <taxon>Fungi</taxon>
        <taxon>Dikarya</taxon>
        <taxon>Ascomycota</taxon>
        <taxon>Pezizomycotina</taxon>
        <taxon>Leotiomycetes</taxon>
        <taxon>Helotiales</taxon>
        <taxon>Sclerotiniaceae</taxon>
        <taxon>Botrytis</taxon>
    </lineage>
</organism>
<keyword evidence="1" id="KW-1133">Transmembrane helix</keyword>
<dbReference type="GO" id="GO:0006145">
    <property type="term" value="P:purine nucleobase catabolic process"/>
    <property type="evidence" value="ECO:0007669"/>
    <property type="project" value="TreeGrafter"/>
</dbReference>
<feature type="transmembrane region" description="Helical" evidence="1">
    <location>
        <begin position="20"/>
        <end position="40"/>
    </location>
</feature>
<protein>
    <submittedName>
        <fullName evidence="3">Putative carbohydrate esterase family 9 protein</fullName>
    </submittedName>
</protein>
<name>M7UF41_BOTF1</name>
<dbReference type="SUPFAM" id="SSF51556">
    <property type="entry name" value="Metallo-dependent hydrolases"/>
    <property type="match status" value="1"/>
</dbReference>
<feature type="domain" description="Amidohydrolase-related" evidence="2">
    <location>
        <begin position="462"/>
        <end position="529"/>
    </location>
</feature>
<dbReference type="GO" id="GO:0005737">
    <property type="term" value="C:cytoplasm"/>
    <property type="evidence" value="ECO:0007669"/>
    <property type="project" value="TreeGrafter"/>
</dbReference>
<gene>
    <name evidence="3" type="ORF">BcDW1_9243</name>
</gene>
<dbReference type="PANTHER" id="PTHR43668:SF5">
    <property type="entry name" value="AMIDOHYDROLASE 3 DOMAIN-CONTAINING PROTEIN"/>
    <property type="match status" value="1"/>
</dbReference>
<dbReference type="EMBL" id="KB708055">
    <property type="protein sequence ID" value="EMR82107.1"/>
    <property type="molecule type" value="Genomic_DNA"/>
</dbReference>
<dbReference type="InterPro" id="IPR006680">
    <property type="entry name" value="Amidohydro-rel"/>
</dbReference>
<evidence type="ECO:0000313" key="3">
    <source>
        <dbReference type="EMBL" id="EMR82107.1"/>
    </source>
</evidence>
<keyword evidence="1" id="KW-0472">Membrane</keyword>
<dbReference type="Gene3D" id="3.20.20.140">
    <property type="entry name" value="Metal-dependent hydrolases"/>
    <property type="match status" value="2"/>
</dbReference>
<dbReference type="Pfam" id="PF01979">
    <property type="entry name" value="Amidohydro_1"/>
    <property type="match status" value="1"/>
</dbReference>
<dbReference type="HOGENOM" id="CLU_006273_1_1_1"/>
<keyword evidence="1" id="KW-0812">Transmembrane</keyword>
<sequence>MYKSIVDNVNSKPTHRVTRIRFPLSVLLLIAVVLGLQLIILPRYIYQVSPAATELSDHYTSQLKVGYSKCLDLHTLPKEHPHSEITTRKNPRWNSVRGQNQTIVLKNATLFDGKALLSDFMDITFEDGLIKSVSAATKSIDHGPNVQIVDLEGKYVTPGLVDMHSHHFLHAWPELSVTGDENEVHMGPLTPFVRAIDSIKTDDKATAIIASGGVTTSLLIPGSANIIGGEGILVKNFVPGGETGEEVVEEVLLEHGIPVEERRRYIKMACGENPTNVYDHTRMGNAWLFRKQMTRGKELIEKQDTWCLSAAAALESRDSATISAFMRNGGLPEELELESTVALLRGKVGVNIHCYEPEDLEDMIHHSKEFGFRIQAFHHALSAWKVPELIKSSGENITIATFSEFGFYKKEAYDANLWGGSILAENGVPVAYKSVRCPSLMAYSKANISKDHVFEITNAQYLMFQAATAHSFNLSEALALQSVTSVPAKSLGIDYRVGYARPGYDADLVVWDSHPLLAGSTPLQVYIDGKSTLDPASVAKNTAELSIEHTLAKPRSRTPRLSKQISCSKLDNSDQIIAVTGIKQSYLTPHQNLSSDTSNFTMVLNGGKVVCLDLEQECAILLGEEATIIELEEGVVMPGLTAYSPSLGLAEILAASETSDGSFDKSLAQLEPDNIIHAKYGIHLDGRGFSRARLGGVTQVITTPISETFFGGVSTGIKTNGKHNILDGGIFQDDVALHFSIGQMAKHTEFESIPTVSSAISKLQHVLVKNIGKDNVYGTVANGSFPLVVHVDNEYDILQLIKLKKNHPLPLNLVLLGGAGAHLVAEEIAKSKTPVILTRNRGAPDTYEKRNALSGPPLTRSPAAVLTDAGVLFALAIEGEGSESHIHNLAIEAGWAAKYSSLTKREAVDLVSRNVEKILDLKVAEETRDFVIWEGDPLQLGASVVFSIEGGKLGTCLPLSN</sequence>
<dbReference type="InterPro" id="IPR050138">
    <property type="entry name" value="DHOase/Allantoinase_Hydrolase"/>
</dbReference>
<dbReference type="Proteomes" id="UP000012045">
    <property type="component" value="Unassembled WGS sequence"/>
</dbReference>